<accession>A0ABM0VV50</accession>
<name>A0ABM0VV50_CAMSA</name>
<proteinExistence type="predicted"/>
<feature type="chain" id="PRO_5047321114" evidence="1">
    <location>
        <begin position="30"/>
        <end position="103"/>
    </location>
</feature>
<sequence length="103" mass="11271">MAASKTTIFIIFVLCLSCTLLANIFGVQADDISCKTTKECDMVQCSEEDAKCIDGKCHCPPLTVEIEPTNERCKKDSDCPSTHPCPKDYYYACVTGECTCIAV</sequence>
<keyword evidence="1" id="KW-0732">Signal</keyword>
<evidence type="ECO:0000313" key="3">
    <source>
        <dbReference type="RefSeq" id="XP_010461534.1"/>
    </source>
</evidence>
<dbReference type="RefSeq" id="XP_010461534.1">
    <property type="nucleotide sequence ID" value="XM_010463232.2"/>
</dbReference>
<dbReference type="GeneID" id="104742248"/>
<evidence type="ECO:0000256" key="1">
    <source>
        <dbReference type="SAM" id="SignalP"/>
    </source>
</evidence>
<evidence type="ECO:0000313" key="2">
    <source>
        <dbReference type="Proteomes" id="UP000694864"/>
    </source>
</evidence>
<gene>
    <name evidence="3" type="primary">LOC104742248</name>
</gene>
<organism evidence="2 3">
    <name type="scientific">Camelina sativa</name>
    <name type="common">False flax</name>
    <name type="synonym">Myagrum sativum</name>
    <dbReference type="NCBI Taxonomy" id="90675"/>
    <lineage>
        <taxon>Eukaryota</taxon>
        <taxon>Viridiplantae</taxon>
        <taxon>Streptophyta</taxon>
        <taxon>Embryophyta</taxon>
        <taxon>Tracheophyta</taxon>
        <taxon>Spermatophyta</taxon>
        <taxon>Magnoliopsida</taxon>
        <taxon>eudicotyledons</taxon>
        <taxon>Gunneridae</taxon>
        <taxon>Pentapetalae</taxon>
        <taxon>rosids</taxon>
        <taxon>malvids</taxon>
        <taxon>Brassicales</taxon>
        <taxon>Brassicaceae</taxon>
        <taxon>Camelineae</taxon>
        <taxon>Camelina</taxon>
    </lineage>
</organism>
<feature type="signal peptide" evidence="1">
    <location>
        <begin position="1"/>
        <end position="29"/>
    </location>
</feature>
<reference evidence="3" key="2">
    <citation type="submission" date="2025-08" db="UniProtKB">
        <authorList>
            <consortium name="RefSeq"/>
        </authorList>
    </citation>
    <scope>IDENTIFICATION</scope>
    <source>
        <tissue evidence="3">Leaf</tissue>
    </source>
</reference>
<keyword evidence="2" id="KW-1185">Reference proteome</keyword>
<protein>
    <submittedName>
        <fullName evidence="3">Defensin-like protein 289</fullName>
    </submittedName>
</protein>
<dbReference type="Proteomes" id="UP000694864">
    <property type="component" value="Chromosome 14"/>
</dbReference>
<reference evidence="2" key="1">
    <citation type="journal article" date="2014" name="Nat. Commun.">
        <title>The emerging biofuel crop Camelina sativa retains a highly undifferentiated hexaploid genome structure.</title>
        <authorList>
            <person name="Kagale S."/>
            <person name="Koh C."/>
            <person name="Nixon J."/>
            <person name="Bollina V."/>
            <person name="Clarke W.E."/>
            <person name="Tuteja R."/>
            <person name="Spillane C."/>
            <person name="Robinson S.J."/>
            <person name="Links M.G."/>
            <person name="Clarke C."/>
            <person name="Higgins E.E."/>
            <person name="Huebert T."/>
            <person name="Sharpe A.G."/>
            <person name="Parkin I.A."/>
        </authorList>
    </citation>
    <scope>NUCLEOTIDE SEQUENCE [LARGE SCALE GENOMIC DNA]</scope>
    <source>
        <strain evidence="2">cv. DH55</strain>
    </source>
</reference>